<dbReference type="PANTHER" id="PTHR46832">
    <property type="entry name" value="5'-METHYLTHIOADENOSINE/S-ADENOSYLHOMOCYSTEINE NUCLEOSIDASE"/>
    <property type="match status" value="1"/>
</dbReference>
<accession>A0A2A9DQ82</accession>
<dbReference type="AlphaFoldDB" id="A0A2A9DQ82"/>
<dbReference type="OrthoDB" id="3852236at2"/>
<name>A0A2A9DQ82_9CORY</name>
<keyword evidence="3" id="KW-1185">Reference proteome</keyword>
<dbReference type="EMBL" id="PDJF01000001">
    <property type="protein sequence ID" value="PFG28325.1"/>
    <property type="molecule type" value="Genomic_DNA"/>
</dbReference>
<gene>
    <name evidence="2" type="ORF">ATK06_1432</name>
</gene>
<dbReference type="Gene3D" id="3.40.50.1580">
    <property type="entry name" value="Nucleoside phosphorylase domain"/>
    <property type="match status" value="1"/>
</dbReference>
<evidence type="ECO:0000313" key="3">
    <source>
        <dbReference type="Proteomes" id="UP000221653"/>
    </source>
</evidence>
<sequence length="191" mass="19899">MNTPRPLFVAAVAGEAAYIPEGSRLLVTGIGLVPAAVKVARAIAEERPSIVVNLGTAGGLHTHMNGVYEVCEVFQHDVDERALTAITGEPHPTHFTLKSRSSLPKARLASGDTFIGDATQRDILARTADLADMEGAAVVAAARDAGVPVTVLKQVSDHADDTARSSWAGAVDAGARQLAQALADHPELLQP</sequence>
<dbReference type="PANTHER" id="PTHR46832:SF1">
    <property type="entry name" value="5'-METHYLTHIOADENOSINE_S-ADENOSYLHOMOCYSTEINE NUCLEOSIDASE"/>
    <property type="match status" value="1"/>
</dbReference>
<dbReference type="GO" id="GO:0009116">
    <property type="term" value="P:nucleoside metabolic process"/>
    <property type="evidence" value="ECO:0007669"/>
    <property type="project" value="InterPro"/>
</dbReference>
<dbReference type="GO" id="GO:0008782">
    <property type="term" value="F:adenosylhomocysteine nucleosidase activity"/>
    <property type="evidence" value="ECO:0007669"/>
    <property type="project" value="TreeGrafter"/>
</dbReference>
<dbReference type="GO" id="GO:0019284">
    <property type="term" value="P:L-methionine salvage from S-adenosylmethionine"/>
    <property type="evidence" value="ECO:0007669"/>
    <property type="project" value="TreeGrafter"/>
</dbReference>
<proteinExistence type="predicted"/>
<dbReference type="STRING" id="1724.GCA_001044175_01286"/>
<dbReference type="GO" id="GO:0008930">
    <property type="term" value="F:methylthioadenosine nucleosidase activity"/>
    <property type="evidence" value="ECO:0007669"/>
    <property type="project" value="TreeGrafter"/>
</dbReference>
<dbReference type="RefSeq" id="WP_048379471.1">
    <property type="nucleotide sequence ID" value="NZ_LDYE01000003.1"/>
</dbReference>
<reference evidence="2 3" key="1">
    <citation type="submission" date="2017-10" db="EMBL/GenBank/DDBJ databases">
        <title>Sequencing the genomes of 1000 actinobacteria strains.</title>
        <authorList>
            <person name="Klenk H.-P."/>
        </authorList>
    </citation>
    <scope>NUCLEOTIDE SEQUENCE [LARGE SCALE GENOMIC DNA]</scope>
    <source>
        <strain evidence="2 3">DSM 20688</strain>
    </source>
</reference>
<dbReference type="GO" id="GO:0005829">
    <property type="term" value="C:cytosol"/>
    <property type="evidence" value="ECO:0007669"/>
    <property type="project" value="TreeGrafter"/>
</dbReference>
<dbReference type="Proteomes" id="UP000221653">
    <property type="component" value="Unassembled WGS sequence"/>
</dbReference>
<dbReference type="InterPro" id="IPR035994">
    <property type="entry name" value="Nucleoside_phosphorylase_sf"/>
</dbReference>
<dbReference type="Pfam" id="PF01048">
    <property type="entry name" value="PNP_UDP_1"/>
    <property type="match status" value="1"/>
</dbReference>
<dbReference type="InterPro" id="IPR000845">
    <property type="entry name" value="Nucleoside_phosphorylase_d"/>
</dbReference>
<comment type="caution">
    <text evidence="2">The sequence shown here is derived from an EMBL/GenBank/DDBJ whole genome shotgun (WGS) entry which is preliminary data.</text>
</comment>
<organism evidence="2 3">
    <name type="scientific">Corynebacterium renale</name>
    <dbReference type="NCBI Taxonomy" id="1724"/>
    <lineage>
        <taxon>Bacteria</taxon>
        <taxon>Bacillati</taxon>
        <taxon>Actinomycetota</taxon>
        <taxon>Actinomycetes</taxon>
        <taxon>Mycobacteriales</taxon>
        <taxon>Corynebacteriaceae</taxon>
        <taxon>Corynebacterium</taxon>
    </lineage>
</organism>
<dbReference type="NCBIfam" id="NF004168">
    <property type="entry name" value="PRK05634.1"/>
    <property type="match status" value="1"/>
</dbReference>
<evidence type="ECO:0000313" key="2">
    <source>
        <dbReference type="EMBL" id="PFG28325.1"/>
    </source>
</evidence>
<dbReference type="SUPFAM" id="SSF53167">
    <property type="entry name" value="Purine and uridine phosphorylases"/>
    <property type="match status" value="1"/>
</dbReference>
<feature type="domain" description="Nucleoside phosphorylase" evidence="1">
    <location>
        <begin position="25"/>
        <end position="181"/>
    </location>
</feature>
<protein>
    <submittedName>
        <fullName evidence="2">Adenosylhomocysteine nucleosidase</fullName>
    </submittedName>
</protein>
<evidence type="ECO:0000259" key="1">
    <source>
        <dbReference type="Pfam" id="PF01048"/>
    </source>
</evidence>